<dbReference type="AlphaFoldDB" id="A0A1G7QUM1"/>
<gene>
    <name evidence="4" type="ORF">SAMN05444167_4009</name>
</gene>
<evidence type="ECO:0000256" key="1">
    <source>
        <dbReference type="ARBA" id="ARBA00023002"/>
    </source>
</evidence>
<keyword evidence="1" id="KW-0560">Oxidoreductase</keyword>
<evidence type="ECO:0000313" key="4">
    <source>
        <dbReference type="EMBL" id="SDG02217.1"/>
    </source>
</evidence>
<sequence length="399" mass="43684">MSANESVNRREFFRRAGAMGMLGAMPDVMAFAEGGQSNVQHEVVPKQEVPAPTDTINFAVCGMSHDHIYGMVGAIIRGGGKLVAWHGTEPNKIARFAKAFPNAKQAHSEEEILNDKSIHLVLSSTIANERAPLGIRAMKAGKDFLSDKPGATSLEQVEAIRKTVKETGRIYAILYSELLEVKAAVYAGELIKQGKIGRVIQTINIAPHQIVQGSGNAGNGGADPRPDWFWVPEQYGGILCDIGSHQVEQFLYYTGSTSAEVVESQISNIAHPEHPKFQDFGDMVLRGDKGFGYVRLDWFTPDALGTWGDGRLFILGTKGYIEVRKYTNVGVSKAGNNLFMVNGTEQKFIDCNNVDLPFGRQFVSDVVHRTHTAQDQSQALLAAELVVRAQKQAKWVKLA</sequence>
<dbReference type="InterPro" id="IPR000683">
    <property type="entry name" value="Gfo/Idh/MocA-like_OxRdtase_N"/>
</dbReference>
<dbReference type="InterPro" id="IPR055170">
    <property type="entry name" value="GFO_IDH_MocA-like_dom"/>
</dbReference>
<dbReference type="Gene3D" id="3.30.360.10">
    <property type="entry name" value="Dihydrodipicolinate Reductase, domain 2"/>
    <property type="match status" value="1"/>
</dbReference>
<accession>A0A1G7QUM1</accession>
<protein>
    <submittedName>
        <fullName evidence="4">Predicted dehydrogenase</fullName>
    </submittedName>
</protein>
<dbReference type="SUPFAM" id="SSF51735">
    <property type="entry name" value="NAD(P)-binding Rossmann-fold domains"/>
    <property type="match status" value="1"/>
</dbReference>
<reference evidence="4 5" key="1">
    <citation type="submission" date="2016-10" db="EMBL/GenBank/DDBJ databases">
        <authorList>
            <person name="de Groot N.N."/>
        </authorList>
    </citation>
    <scope>NUCLEOTIDE SEQUENCE [LARGE SCALE GENOMIC DNA]</scope>
    <source>
        <strain evidence="4 5">GAS232</strain>
    </source>
</reference>
<organism evidence="4 5">
    <name type="scientific">Terriglobus roseus</name>
    <dbReference type="NCBI Taxonomy" id="392734"/>
    <lineage>
        <taxon>Bacteria</taxon>
        <taxon>Pseudomonadati</taxon>
        <taxon>Acidobacteriota</taxon>
        <taxon>Terriglobia</taxon>
        <taxon>Terriglobales</taxon>
        <taxon>Acidobacteriaceae</taxon>
        <taxon>Terriglobus</taxon>
    </lineage>
</organism>
<dbReference type="Pfam" id="PF22725">
    <property type="entry name" value="GFO_IDH_MocA_C3"/>
    <property type="match status" value="1"/>
</dbReference>
<dbReference type="Proteomes" id="UP000182427">
    <property type="component" value="Chromosome I"/>
</dbReference>
<dbReference type="SUPFAM" id="SSF55347">
    <property type="entry name" value="Glyceraldehyde-3-phosphate dehydrogenase-like, C-terminal domain"/>
    <property type="match status" value="1"/>
</dbReference>
<dbReference type="InterPro" id="IPR036291">
    <property type="entry name" value="NAD(P)-bd_dom_sf"/>
</dbReference>
<dbReference type="PROSITE" id="PS51318">
    <property type="entry name" value="TAT"/>
    <property type="match status" value="1"/>
</dbReference>
<dbReference type="PANTHER" id="PTHR43818">
    <property type="entry name" value="BCDNA.GH03377"/>
    <property type="match status" value="1"/>
</dbReference>
<proteinExistence type="predicted"/>
<feature type="domain" description="GFO/IDH/MocA-like oxidoreductase" evidence="3">
    <location>
        <begin position="187"/>
        <end position="322"/>
    </location>
</feature>
<name>A0A1G7QUM1_9BACT</name>
<evidence type="ECO:0000313" key="5">
    <source>
        <dbReference type="Proteomes" id="UP000182427"/>
    </source>
</evidence>
<dbReference type="PANTHER" id="PTHR43818:SF11">
    <property type="entry name" value="BCDNA.GH03377"/>
    <property type="match status" value="1"/>
</dbReference>
<dbReference type="InterPro" id="IPR006311">
    <property type="entry name" value="TAT_signal"/>
</dbReference>
<dbReference type="Gene3D" id="3.40.50.720">
    <property type="entry name" value="NAD(P)-binding Rossmann-like Domain"/>
    <property type="match status" value="1"/>
</dbReference>
<dbReference type="InterPro" id="IPR050463">
    <property type="entry name" value="Gfo/Idh/MocA_oxidrdct_glycsds"/>
</dbReference>
<evidence type="ECO:0000259" key="2">
    <source>
        <dbReference type="Pfam" id="PF01408"/>
    </source>
</evidence>
<dbReference type="GO" id="GO:0000166">
    <property type="term" value="F:nucleotide binding"/>
    <property type="evidence" value="ECO:0007669"/>
    <property type="project" value="InterPro"/>
</dbReference>
<dbReference type="Pfam" id="PF01408">
    <property type="entry name" value="GFO_IDH_MocA"/>
    <property type="match status" value="1"/>
</dbReference>
<evidence type="ECO:0000259" key="3">
    <source>
        <dbReference type="Pfam" id="PF22725"/>
    </source>
</evidence>
<dbReference type="EMBL" id="LT629690">
    <property type="protein sequence ID" value="SDG02217.1"/>
    <property type="molecule type" value="Genomic_DNA"/>
</dbReference>
<dbReference type="GO" id="GO:0016491">
    <property type="term" value="F:oxidoreductase activity"/>
    <property type="evidence" value="ECO:0007669"/>
    <property type="project" value="UniProtKB-KW"/>
</dbReference>
<keyword evidence="5" id="KW-1185">Reference proteome</keyword>
<feature type="domain" description="Gfo/Idh/MocA-like oxidoreductase N-terminal" evidence="2">
    <location>
        <begin position="79"/>
        <end position="173"/>
    </location>
</feature>